<dbReference type="Pfam" id="PF25273">
    <property type="entry name" value="DUF7869"/>
    <property type="match status" value="1"/>
</dbReference>
<dbReference type="EMBL" id="JANEYG010000072">
    <property type="protein sequence ID" value="KAJ8914399.1"/>
    <property type="molecule type" value="Genomic_DNA"/>
</dbReference>
<feature type="compositionally biased region" description="Basic and acidic residues" evidence="1">
    <location>
        <begin position="197"/>
        <end position="220"/>
    </location>
</feature>
<dbReference type="PANTHER" id="PTHR10773:SF19">
    <property type="match status" value="1"/>
</dbReference>
<feature type="region of interest" description="Disordered" evidence="1">
    <location>
        <begin position="87"/>
        <end position="128"/>
    </location>
</feature>
<proteinExistence type="predicted"/>
<feature type="compositionally biased region" description="Acidic residues" evidence="1">
    <location>
        <begin position="160"/>
        <end position="172"/>
    </location>
</feature>
<feature type="region of interest" description="Disordered" evidence="1">
    <location>
        <begin position="153"/>
        <end position="231"/>
    </location>
</feature>
<evidence type="ECO:0000313" key="3">
    <source>
        <dbReference type="EMBL" id="KAJ8914399.1"/>
    </source>
</evidence>
<feature type="domain" description="DUF7869" evidence="2">
    <location>
        <begin position="594"/>
        <end position="694"/>
    </location>
</feature>
<evidence type="ECO:0000259" key="2">
    <source>
        <dbReference type="Pfam" id="PF25273"/>
    </source>
</evidence>
<sequence>MFNRAVNQAAASSAPNIVADAVENPKDDEHIMSLSSIIKDALAEFTQLEGIPQIIQGDVNSPISMQDENILLLSSTTGIDASTDFEQRERIPQEAEGDSLNQIQGPDEHISFPNFGTDKETHSTTSPIENYTVTIDQCEVDNVSKISSQNDSIAHNATSDQEEPLSEPDPYETDSGSDYVPQQEEYENSQETDTDTEERQNENRTESDNGERDSCETTEKRRTRKRLRNENEWRRNKIKRLRNSGKMYKNWKNNLVSARKMRGPCTCILKCSTKFTEENRKIVFDQYWGLGNIDRQRDFISKHVKFLPKSRCRLRADKNEEIAVNSRRNYTYIYNLPHLNGAEEVRVVKTVAQKCMENNVTIPADKRGKVKKNSQLPEEVKESVRQHISSFVPVESHYCRKDSNRLLLPPTLNVAKMYDLYKEFCESNNISHIASSAVYRQIFNCEFNISFLVPKKDQCDIGNTSVQNIIRVPGVTADQKNELQDEYNFHIKTKDLAREYKNKDKEKGKNDKEFCVAVFDLEQILPVPKSEVGLAYYKLKLSTYNFTIFNLASKDCSCYMWHEGIAKRGASEIGSCLILFIDEQVKKGIKEFSFYSDNCSGQNRNKYLYSLYNYLTNKHTIKIRHSYLEKGHTQNEGDSVHSLIERASKNIPIYLPDQWYTLVRTAKRSNPQYKVQEMAKEFIFDLKDLQLQTTLNWDKDINNEKVKWQKIKIIETNPRYPDTILFKYEYEASEYNRINLLQKGRKRMQEKNDYLMKPLYRTLVPIKKKKYEHLLFLCNKLVIPSQYHDFFQGLPYSENVLEFWEIIN</sequence>
<dbReference type="Proteomes" id="UP001159042">
    <property type="component" value="Unassembled WGS sequence"/>
</dbReference>
<evidence type="ECO:0000256" key="1">
    <source>
        <dbReference type="SAM" id="MobiDB-lite"/>
    </source>
</evidence>
<feature type="compositionally biased region" description="Acidic residues" evidence="1">
    <location>
        <begin position="184"/>
        <end position="196"/>
    </location>
</feature>
<name>A0AAV8VJP9_9CUCU</name>
<reference evidence="3 4" key="1">
    <citation type="journal article" date="2023" name="Insect Mol. Biol.">
        <title>Genome sequencing provides insights into the evolution of gene families encoding plant cell wall-degrading enzymes in longhorned beetles.</title>
        <authorList>
            <person name="Shin N.R."/>
            <person name="Okamura Y."/>
            <person name="Kirsch R."/>
            <person name="Pauchet Y."/>
        </authorList>
    </citation>
    <scope>NUCLEOTIDE SEQUENCE [LARGE SCALE GENOMIC DNA]</scope>
    <source>
        <strain evidence="3">EAD_L_NR</strain>
    </source>
</reference>
<comment type="caution">
    <text evidence="3">The sequence shown here is derived from an EMBL/GenBank/DDBJ whole genome shotgun (WGS) entry which is preliminary data.</text>
</comment>
<protein>
    <recommendedName>
        <fullName evidence="2">DUF7869 domain-containing protein</fullName>
    </recommendedName>
</protein>
<evidence type="ECO:0000313" key="4">
    <source>
        <dbReference type="Proteomes" id="UP001159042"/>
    </source>
</evidence>
<gene>
    <name evidence="3" type="ORF">NQ315_017493</name>
</gene>
<dbReference type="AlphaFoldDB" id="A0AAV8VJP9"/>
<dbReference type="PANTHER" id="PTHR10773">
    <property type="entry name" value="DNA-DIRECTED RNA POLYMERASES I, II, AND III SUBUNIT RPABC2"/>
    <property type="match status" value="1"/>
</dbReference>
<accession>A0AAV8VJP9</accession>
<keyword evidence="4" id="KW-1185">Reference proteome</keyword>
<dbReference type="InterPro" id="IPR057191">
    <property type="entry name" value="DUF7869"/>
</dbReference>
<organism evidence="3 4">
    <name type="scientific">Exocentrus adspersus</name>
    <dbReference type="NCBI Taxonomy" id="1586481"/>
    <lineage>
        <taxon>Eukaryota</taxon>
        <taxon>Metazoa</taxon>
        <taxon>Ecdysozoa</taxon>
        <taxon>Arthropoda</taxon>
        <taxon>Hexapoda</taxon>
        <taxon>Insecta</taxon>
        <taxon>Pterygota</taxon>
        <taxon>Neoptera</taxon>
        <taxon>Endopterygota</taxon>
        <taxon>Coleoptera</taxon>
        <taxon>Polyphaga</taxon>
        <taxon>Cucujiformia</taxon>
        <taxon>Chrysomeloidea</taxon>
        <taxon>Cerambycidae</taxon>
        <taxon>Lamiinae</taxon>
        <taxon>Acanthocinini</taxon>
        <taxon>Exocentrus</taxon>
    </lineage>
</organism>